<keyword evidence="5" id="KW-1185">Reference proteome</keyword>
<dbReference type="RefSeq" id="WP_087479143.1">
    <property type="nucleotide sequence ID" value="NZ_AP024883.1"/>
</dbReference>
<dbReference type="AlphaFoldDB" id="A0A1Y6ISN3"/>
<evidence type="ECO:0000313" key="2">
    <source>
        <dbReference type="EMBL" id="MDW6004120.1"/>
    </source>
</evidence>
<evidence type="ECO:0000256" key="1">
    <source>
        <dbReference type="SAM" id="SignalP"/>
    </source>
</evidence>
<reference evidence="2 5" key="2">
    <citation type="submission" date="2023-11" db="EMBL/GenBank/DDBJ databases">
        <title>Plant-associative lifestyle of Vibrio porteresiae and its evolutionary dynamics.</title>
        <authorList>
            <person name="Rameshkumar N."/>
            <person name="Kirti K."/>
        </authorList>
    </citation>
    <scope>NUCLEOTIDE SEQUENCE [LARGE SCALE GENOMIC DNA]</scope>
    <source>
        <strain evidence="2 5">MSSRF38</strain>
    </source>
</reference>
<feature type="chain" id="PRO_5013096961" description="Outer membrane protein beta-barrel domain-containing protein" evidence="1">
    <location>
        <begin position="21"/>
        <end position="169"/>
    </location>
</feature>
<dbReference type="EMBL" id="JAWRCO010000001">
    <property type="protein sequence ID" value="MDW6004120.1"/>
    <property type="molecule type" value="Genomic_DNA"/>
</dbReference>
<evidence type="ECO:0000313" key="5">
    <source>
        <dbReference type="Proteomes" id="UP001283366"/>
    </source>
</evidence>
<evidence type="ECO:0008006" key="6">
    <source>
        <dbReference type="Google" id="ProtNLM"/>
    </source>
</evidence>
<reference evidence="3 4" key="1">
    <citation type="submission" date="2017-05" db="EMBL/GenBank/DDBJ databases">
        <authorList>
            <person name="Song R."/>
            <person name="Chenine A.L."/>
            <person name="Ruprecht R.M."/>
        </authorList>
    </citation>
    <scope>NUCLEOTIDE SEQUENCE [LARGE SCALE GENOMIC DNA]</scope>
    <source>
        <strain evidence="3 4">CECT 7927</strain>
    </source>
</reference>
<organism evidence="3 4">
    <name type="scientific">Vibrio mangrovi</name>
    <dbReference type="NCBI Taxonomy" id="474394"/>
    <lineage>
        <taxon>Bacteria</taxon>
        <taxon>Pseudomonadati</taxon>
        <taxon>Pseudomonadota</taxon>
        <taxon>Gammaproteobacteria</taxon>
        <taxon>Vibrionales</taxon>
        <taxon>Vibrionaceae</taxon>
        <taxon>Vibrio</taxon>
    </lineage>
</organism>
<evidence type="ECO:0000313" key="3">
    <source>
        <dbReference type="EMBL" id="SMR99083.1"/>
    </source>
</evidence>
<gene>
    <name evidence="2" type="ORF">SBX37_14765</name>
    <name evidence="3" type="ORF">VIM7927_00305</name>
</gene>
<dbReference type="Proteomes" id="UP001283366">
    <property type="component" value="Unassembled WGS sequence"/>
</dbReference>
<proteinExistence type="predicted"/>
<feature type="signal peptide" evidence="1">
    <location>
        <begin position="1"/>
        <end position="20"/>
    </location>
</feature>
<dbReference type="EMBL" id="FXXI01000001">
    <property type="protein sequence ID" value="SMR99083.1"/>
    <property type="molecule type" value="Genomic_DNA"/>
</dbReference>
<keyword evidence="1" id="KW-0732">Signal</keyword>
<protein>
    <recommendedName>
        <fullName evidence="6">Outer membrane protein beta-barrel domain-containing protein</fullName>
    </recommendedName>
</protein>
<dbReference type="OrthoDB" id="5873466at2"/>
<sequence>MFRKFLLFMPLCLSTLYANAAEGDRVGYIGYLHEDINQSGVFEVGFRAPYTDFTEFNVAAMWFAHDQNLYEGLNAGFHLTTGTWPLKAYMGAGFFTGEHKQCDKYYNYAQNNYDYRDCDSDLSIGVYPEVGVELSFLNLRLASYARYYRTADSGKNEYRMYGAYIGLSF</sequence>
<name>A0A1Y6ISN3_9VIBR</name>
<accession>A0A1Y6ISN3</accession>
<evidence type="ECO:0000313" key="4">
    <source>
        <dbReference type="Proteomes" id="UP000196125"/>
    </source>
</evidence>
<dbReference type="Proteomes" id="UP000196125">
    <property type="component" value="Unassembled WGS sequence"/>
</dbReference>